<dbReference type="AlphaFoldDB" id="A0A9N8EHS1"/>
<evidence type="ECO:0000256" key="8">
    <source>
        <dbReference type="SAM" id="SignalP"/>
    </source>
</evidence>
<evidence type="ECO:0000256" key="6">
    <source>
        <dbReference type="ARBA" id="ARBA00023136"/>
    </source>
</evidence>
<evidence type="ECO:0000256" key="7">
    <source>
        <dbReference type="SAM" id="Phobius"/>
    </source>
</evidence>
<keyword evidence="3 7" id="KW-0812">Transmembrane</keyword>
<keyword evidence="4 8" id="KW-0732">Signal</keyword>
<evidence type="ECO:0000256" key="4">
    <source>
        <dbReference type="ARBA" id="ARBA00022729"/>
    </source>
</evidence>
<sequence>MMKSNNFIGTLTVYCCLASLFLLIRQADASFAIAVPNGEEECFSIRVLTPSVISGSYDCLDDDVDGTMIKVSVKNEQTKEIKWKSGPEQTEGMFRLHVDPARYELCFQSEVPDDDEAAHDATGVGFALRCIPPPRTLPEGEEGPEAKRALQLVESASNIDQDWQNMLDHYDFLRTRESNHRELIEAIFTRLWKWTLIEAVLVVFMAFLQVMYLRKFFEQRRYL</sequence>
<keyword evidence="5 7" id="KW-1133">Transmembrane helix</keyword>
<dbReference type="Proteomes" id="UP001153069">
    <property type="component" value="Unassembled WGS sequence"/>
</dbReference>
<dbReference type="SMART" id="SM01190">
    <property type="entry name" value="EMP24_GP25L"/>
    <property type="match status" value="1"/>
</dbReference>
<comment type="similarity">
    <text evidence="2">Belongs to the EMP24/GP25L family.</text>
</comment>
<dbReference type="InterPro" id="IPR009038">
    <property type="entry name" value="GOLD_dom"/>
</dbReference>
<dbReference type="Pfam" id="PF01105">
    <property type="entry name" value="EMP24_GP25L"/>
    <property type="match status" value="1"/>
</dbReference>
<dbReference type="OrthoDB" id="39894at2759"/>
<dbReference type="EMBL" id="CAICTM010001208">
    <property type="protein sequence ID" value="CAB9521586.1"/>
    <property type="molecule type" value="Genomic_DNA"/>
</dbReference>
<evidence type="ECO:0000256" key="5">
    <source>
        <dbReference type="ARBA" id="ARBA00022989"/>
    </source>
</evidence>
<reference evidence="10" key="1">
    <citation type="submission" date="2020-06" db="EMBL/GenBank/DDBJ databases">
        <authorList>
            <consortium name="Plant Systems Biology data submission"/>
        </authorList>
    </citation>
    <scope>NUCLEOTIDE SEQUENCE</scope>
    <source>
        <strain evidence="10">D6</strain>
    </source>
</reference>
<accession>A0A9N8EHS1</accession>
<keyword evidence="6 7" id="KW-0472">Membrane</keyword>
<name>A0A9N8EHS1_9STRA</name>
<dbReference type="GO" id="GO:0016020">
    <property type="term" value="C:membrane"/>
    <property type="evidence" value="ECO:0007669"/>
    <property type="project" value="UniProtKB-SubCell"/>
</dbReference>
<feature type="domain" description="GOLD" evidence="9">
    <location>
        <begin position="30"/>
        <end position="218"/>
    </location>
</feature>
<feature type="transmembrane region" description="Helical" evidence="7">
    <location>
        <begin position="191"/>
        <end position="213"/>
    </location>
</feature>
<protein>
    <submittedName>
        <fullName evidence="10">Transmembrane emp24 domain trafficking protein 2</fullName>
    </submittedName>
</protein>
<organism evidence="10 11">
    <name type="scientific">Seminavis robusta</name>
    <dbReference type="NCBI Taxonomy" id="568900"/>
    <lineage>
        <taxon>Eukaryota</taxon>
        <taxon>Sar</taxon>
        <taxon>Stramenopiles</taxon>
        <taxon>Ochrophyta</taxon>
        <taxon>Bacillariophyta</taxon>
        <taxon>Bacillariophyceae</taxon>
        <taxon>Bacillariophycidae</taxon>
        <taxon>Naviculales</taxon>
        <taxon>Naviculaceae</taxon>
        <taxon>Seminavis</taxon>
    </lineage>
</organism>
<gene>
    <name evidence="10" type="ORF">SEMRO_1210_G252770.1</name>
</gene>
<evidence type="ECO:0000313" key="11">
    <source>
        <dbReference type="Proteomes" id="UP001153069"/>
    </source>
</evidence>
<dbReference type="PANTHER" id="PTHR22811">
    <property type="entry name" value="TRANSMEMBRANE EMP24 DOMAIN-CONTAINING PROTEIN"/>
    <property type="match status" value="1"/>
</dbReference>
<comment type="caution">
    <text evidence="10">The sequence shown here is derived from an EMBL/GenBank/DDBJ whole genome shotgun (WGS) entry which is preliminary data.</text>
</comment>
<keyword evidence="11" id="KW-1185">Reference proteome</keyword>
<dbReference type="InterPro" id="IPR015720">
    <property type="entry name" value="Emp24-like"/>
</dbReference>
<feature type="signal peptide" evidence="8">
    <location>
        <begin position="1"/>
        <end position="29"/>
    </location>
</feature>
<evidence type="ECO:0000313" key="10">
    <source>
        <dbReference type="EMBL" id="CAB9521586.1"/>
    </source>
</evidence>
<evidence type="ECO:0000256" key="1">
    <source>
        <dbReference type="ARBA" id="ARBA00004479"/>
    </source>
</evidence>
<evidence type="ECO:0000259" key="9">
    <source>
        <dbReference type="SMART" id="SM01190"/>
    </source>
</evidence>
<evidence type="ECO:0000256" key="2">
    <source>
        <dbReference type="ARBA" id="ARBA00007104"/>
    </source>
</evidence>
<comment type="subcellular location">
    <subcellularLocation>
        <location evidence="1">Membrane</location>
        <topology evidence="1">Single-pass type I membrane protein</topology>
    </subcellularLocation>
</comment>
<evidence type="ECO:0000256" key="3">
    <source>
        <dbReference type="ARBA" id="ARBA00022692"/>
    </source>
</evidence>
<feature type="chain" id="PRO_5040442465" evidence="8">
    <location>
        <begin position="30"/>
        <end position="223"/>
    </location>
</feature>
<proteinExistence type="inferred from homology"/>